<feature type="compositionally biased region" description="Low complexity" evidence="1">
    <location>
        <begin position="217"/>
        <end position="245"/>
    </location>
</feature>
<feature type="domain" description="Transposase (putative) gypsy type" evidence="3">
    <location>
        <begin position="323"/>
        <end position="372"/>
    </location>
</feature>
<organism evidence="4">
    <name type="scientific">Fagus sylvatica</name>
    <name type="common">Beechnut</name>
    <dbReference type="NCBI Taxonomy" id="28930"/>
    <lineage>
        <taxon>Eukaryota</taxon>
        <taxon>Viridiplantae</taxon>
        <taxon>Streptophyta</taxon>
        <taxon>Embryophyta</taxon>
        <taxon>Tracheophyta</taxon>
        <taxon>Spermatophyta</taxon>
        <taxon>Magnoliopsida</taxon>
        <taxon>eudicotyledons</taxon>
        <taxon>Gunneridae</taxon>
        <taxon>Pentapetalae</taxon>
        <taxon>rosids</taxon>
        <taxon>fabids</taxon>
        <taxon>Fagales</taxon>
        <taxon>Fagaceae</taxon>
        <taxon>Fagus</taxon>
    </lineage>
</organism>
<dbReference type="AlphaFoldDB" id="A0A2N9FE64"/>
<evidence type="ECO:0000313" key="4">
    <source>
        <dbReference type="EMBL" id="SPC89176.1"/>
    </source>
</evidence>
<dbReference type="Pfam" id="PF04195">
    <property type="entry name" value="Transposase_28"/>
    <property type="match status" value="1"/>
</dbReference>
<gene>
    <name evidence="4" type="ORF">FSB_LOCUS17058</name>
</gene>
<evidence type="ECO:0000256" key="1">
    <source>
        <dbReference type="SAM" id="MobiDB-lite"/>
    </source>
</evidence>
<feature type="region of interest" description="Disordered" evidence="1">
    <location>
        <begin position="752"/>
        <end position="817"/>
    </location>
</feature>
<feature type="region of interest" description="Disordered" evidence="1">
    <location>
        <begin position="670"/>
        <end position="693"/>
    </location>
</feature>
<dbReference type="EMBL" id="OIVN01001047">
    <property type="protein sequence ID" value="SPC89176.1"/>
    <property type="molecule type" value="Genomic_DNA"/>
</dbReference>
<feature type="compositionally biased region" description="Polar residues" evidence="1">
    <location>
        <begin position="248"/>
        <end position="262"/>
    </location>
</feature>
<feature type="compositionally biased region" description="Basic and acidic residues" evidence="1">
    <location>
        <begin position="764"/>
        <end position="773"/>
    </location>
</feature>
<name>A0A2N9FE64_FAGSY</name>
<keyword evidence="2" id="KW-1133">Transmembrane helix</keyword>
<dbReference type="InterPro" id="IPR007321">
    <property type="entry name" value="Transposase_28"/>
</dbReference>
<accession>A0A2N9FE64</accession>
<feature type="compositionally biased region" description="Acidic residues" evidence="1">
    <location>
        <begin position="752"/>
        <end position="763"/>
    </location>
</feature>
<protein>
    <recommendedName>
        <fullName evidence="3">Transposase (putative) gypsy type domain-containing protein</fullName>
    </recommendedName>
</protein>
<reference evidence="4" key="1">
    <citation type="submission" date="2018-02" db="EMBL/GenBank/DDBJ databases">
        <authorList>
            <person name="Cohen D.B."/>
            <person name="Kent A.D."/>
        </authorList>
    </citation>
    <scope>NUCLEOTIDE SEQUENCE</scope>
</reference>
<feature type="region of interest" description="Disordered" evidence="1">
    <location>
        <begin position="217"/>
        <end position="262"/>
    </location>
</feature>
<sequence>MRIKYTDVAVKSVTAVSRAWGWKTCKTKKLIGNGTEIVGSEDTWCINSPSPGRLVLAWFVVLCGVHGLGPLDSWKTPVAGEMVVIHLGTWKVVPFGIDDLRNMKGQGHGRNFLAPFVSGVVVIKMGEGFQFLRHVSTWGWTHVSMPTVPFNAKSAHLFRHFPPLSKKLASFLHSFTVLAGGFAISVVLGPVAFFGGFYIGDFFLLCRGNRHVEFPMSSSVNDSSESSSSGERGSVSGSEYSGSHGRSSETAELSTSDSSSQEAILPVSGLDPNKSLVAEGVSSKFVDKDIKRLRTRYQIPVDIVLRLPDKVEWACSSNGEDVVLYEDNLAAGLRLPFRPFERELLHRLGLAPSQLNPNAWRITIGLQVLWKMASDGEYELTVDEFLFLYKLAYIPASPGIWAFTCHKGSPRLIPDLPNSNRSWKPKFFFLCGDSWEFSPDKAVGEDPCRLRRTYLYLLFAAFRRPSLSTRLRERLLRVAEYQKEKLVRLVDLLSPFTLAEWSLGPEPSPKVKKAIKAYQQRMMTRAERKRLREVAQNLEDLPDASALFSKKAKSGKKVVIEKGQSSKKGGHQDKPLIPTKVKTPEKVHVYREVPPSPVTSKGQGAASGDIVPTIYSSSSRAMDKVAKMYEKVEPGGQMFVVGNRLRSSRNELKKLKANLEEATAQAQAHKKAAEGLKAEKGSLRSQTEALQGEISDAKETSVIDFKASEDFQEATRRYYVAGFEHFRKRAALAFGGVQDWSIVKIFDDEETTAVEEDSEDEKGEDVVQSRERVATPSDVPSSAPDGPQGDDSAVGPVGGQVVSMDDQADPLPAGDEA</sequence>
<feature type="transmembrane region" description="Helical" evidence="2">
    <location>
        <begin position="175"/>
        <end position="199"/>
    </location>
</feature>
<evidence type="ECO:0000259" key="3">
    <source>
        <dbReference type="Pfam" id="PF04195"/>
    </source>
</evidence>
<evidence type="ECO:0000256" key="2">
    <source>
        <dbReference type="SAM" id="Phobius"/>
    </source>
</evidence>
<feature type="compositionally biased region" description="Basic and acidic residues" evidence="1">
    <location>
        <begin position="671"/>
        <end position="682"/>
    </location>
</feature>
<keyword evidence="2" id="KW-0812">Transmembrane</keyword>
<keyword evidence="2" id="KW-0472">Membrane</keyword>
<proteinExistence type="predicted"/>